<evidence type="ECO:0000256" key="3">
    <source>
        <dbReference type="ARBA" id="ARBA00012438"/>
    </source>
</evidence>
<dbReference type="InterPro" id="IPR004358">
    <property type="entry name" value="Sig_transdc_His_kin-like_C"/>
</dbReference>
<dbReference type="Gene3D" id="3.30.565.10">
    <property type="entry name" value="Histidine kinase-like ATPase, C-terminal domain"/>
    <property type="match status" value="1"/>
</dbReference>
<evidence type="ECO:0000313" key="15">
    <source>
        <dbReference type="EMBL" id="KKB84362.1"/>
    </source>
</evidence>
<keyword evidence="7 13" id="KW-0812">Transmembrane</keyword>
<reference evidence="16 18" key="2">
    <citation type="submission" date="2016-11" db="EMBL/GenBank/DDBJ databases">
        <authorList>
            <person name="Jaros S."/>
            <person name="Januszkiewicz K."/>
            <person name="Wedrychowicz H."/>
        </authorList>
    </citation>
    <scope>NUCLEOTIDE SEQUENCE [LARGE SCALE GENOMIC DNA]</scope>
    <source>
        <strain evidence="16 18">DSM 17137</strain>
    </source>
</reference>
<dbReference type="PRINTS" id="PR00344">
    <property type="entry name" value="BCTRLSENSOR"/>
</dbReference>
<dbReference type="InterPro" id="IPR029151">
    <property type="entry name" value="Sensor-like_sf"/>
</dbReference>
<keyword evidence="11 13" id="KW-1133">Transmembrane helix</keyword>
<dbReference type="EC" id="2.7.13.3" evidence="3"/>
<accession>A0A0F5LRR9</accession>
<evidence type="ECO:0000256" key="2">
    <source>
        <dbReference type="ARBA" id="ARBA00004651"/>
    </source>
</evidence>
<dbReference type="Gene3D" id="1.10.287.130">
    <property type="match status" value="1"/>
</dbReference>
<dbReference type="InterPro" id="IPR003661">
    <property type="entry name" value="HisK_dim/P_dom"/>
</dbReference>
<feature type="transmembrane region" description="Helical" evidence="13">
    <location>
        <begin position="294"/>
        <end position="314"/>
    </location>
</feature>
<gene>
    <name evidence="16" type="ORF">SAMN02745223_03167</name>
    <name evidence="15" type="ORF">VW29_10350</name>
</gene>
<dbReference type="Proteomes" id="UP000184533">
    <property type="component" value="Unassembled WGS sequence"/>
</dbReference>
<dbReference type="PROSITE" id="PS50109">
    <property type="entry name" value="HIS_KIN"/>
    <property type="match status" value="1"/>
</dbReference>
<dbReference type="EMBL" id="LAJF01000076">
    <property type="protein sequence ID" value="KKB84362.1"/>
    <property type="molecule type" value="Genomic_DNA"/>
</dbReference>
<feature type="domain" description="Histidine kinase" evidence="14">
    <location>
        <begin position="377"/>
        <end position="591"/>
    </location>
</feature>
<evidence type="ECO:0000256" key="1">
    <source>
        <dbReference type="ARBA" id="ARBA00000085"/>
    </source>
</evidence>
<evidence type="ECO:0000256" key="13">
    <source>
        <dbReference type="SAM" id="Phobius"/>
    </source>
</evidence>
<dbReference type="PANTHER" id="PTHR43065">
    <property type="entry name" value="SENSOR HISTIDINE KINASE"/>
    <property type="match status" value="1"/>
</dbReference>
<evidence type="ECO:0000256" key="11">
    <source>
        <dbReference type="ARBA" id="ARBA00022989"/>
    </source>
</evidence>
<comment type="catalytic activity">
    <reaction evidence="1">
        <text>ATP + protein L-histidine = ADP + protein N-phospho-L-histidine.</text>
        <dbReference type="EC" id="2.7.13.3"/>
    </reaction>
</comment>
<evidence type="ECO:0000256" key="8">
    <source>
        <dbReference type="ARBA" id="ARBA00022741"/>
    </source>
</evidence>
<evidence type="ECO:0000256" key="4">
    <source>
        <dbReference type="ARBA" id="ARBA00022475"/>
    </source>
</evidence>
<dbReference type="SMART" id="SM00387">
    <property type="entry name" value="HATPase_c"/>
    <property type="match status" value="1"/>
</dbReference>
<keyword evidence="8" id="KW-0547">Nucleotide-binding</keyword>
<keyword evidence="10" id="KW-0067">ATP-binding</keyword>
<feature type="transmembrane region" description="Helical" evidence="13">
    <location>
        <begin position="12"/>
        <end position="31"/>
    </location>
</feature>
<dbReference type="PANTHER" id="PTHR43065:SF46">
    <property type="entry name" value="C4-DICARBOXYLATE TRANSPORT SENSOR PROTEIN DCTB"/>
    <property type="match status" value="1"/>
</dbReference>
<keyword evidence="6" id="KW-0808">Transferase</keyword>
<evidence type="ECO:0000313" key="18">
    <source>
        <dbReference type="Proteomes" id="UP000184533"/>
    </source>
</evidence>
<keyword evidence="4" id="KW-1003">Cell membrane</keyword>
<evidence type="ECO:0000256" key="10">
    <source>
        <dbReference type="ARBA" id="ARBA00022840"/>
    </source>
</evidence>
<dbReference type="PATRIC" id="fig|1121477.3.peg.3197"/>
<dbReference type="Pfam" id="PF02518">
    <property type="entry name" value="HATPase_c"/>
    <property type="match status" value="1"/>
</dbReference>
<reference evidence="15 17" key="1">
    <citation type="submission" date="2015-03" db="EMBL/GenBank/DDBJ databases">
        <authorList>
            <person name="Hassan Y.I."/>
            <person name="Lepp D."/>
            <person name="Zhou T."/>
        </authorList>
    </citation>
    <scope>NUCLEOTIDE SEQUENCE [LARGE SCALE GENOMIC DNA]</scope>
    <source>
        <strain evidence="15 17">DSM 17137</strain>
    </source>
</reference>
<dbReference type="SUPFAM" id="SSF55874">
    <property type="entry name" value="ATPase domain of HSP90 chaperone/DNA topoisomerase II/histidine kinase"/>
    <property type="match status" value="1"/>
</dbReference>
<dbReference type="InterPro" id="IPR017055">
    <property type="entry name" value="Sig_transdc_His_kinase_DctB"/>
</dbReference>
<dbReference type="InterPro" id="IPR005467">
    <property type="entry name" value="His_kinase_dom"/>
</dbReference>
<dbReference type="AlphaFoldDB" id="A0A0F5LRR9"/>
<dbReference type="GO" id="GO:0005524">
    <property type="term" value="F:ATP binding"/>
    <property type="evidence" value="ECO:0007669"/>
    <property type="project" value="UniProtKB-KW"/>
</dbReference>
<keyword evidence="12" id="KW-0902">Two-component regulatory system</keyword>
<proteinExistence type="predicted"/>
<keyword evidence="9 16" id="KW-0418">Kinase</keyword>
<keyword evidence="17" id="KW-1185">Reference proteome</keyword>
<dbReference type="PIRSF" id="PIRSF036431">
    <property type="entry name" value="STHK_DctB"/>
    <property type="match status" value="1"/>
</dbReference>
<organism evidence="15 17">
    <name type="scientific">Devosia limi DSM 17137</name>
    <dbReference type="NCBI Taxonomy" id="1121477"/>
    <lineage>
        <taxon>Bacteria</taxon>
        <taxon>Pseudomonadati</taxon>
        <taxon>Pseudomonadota</taxon>
        <taxon>Alphaproteobacteria</taxon>
        <taxon>Hyphomicrobiales</taxon>
        <taxon>Devosiaceae</taxon>
        <taxon>Devosia</taxon>
    </lineage>
</organism>
<evidence type="ECO:0000313" key="17">
    <source>
        <dbReference type="Proteomes" id="UP000033608"/>
    </source>
</evidence>
<dbReference type="SUPFAM" id="SSF103190">
    <property type="entry name" value="Sensory domain-like"/>
    <property type="match status" value="1"/>
</dbReference>
<dbReference type="EMBL" id="FQVC01000010">
    <property type="protein sequence ID" value="SHF62954.1"/>
    <property type="molecule type" value="Genomic_DNA"/>
</dbReference>
<dbReference type="Proteomes" id="UP000033608">
    <property type="component" value="Unassembled WGS sequence"/>
</dbReference>
<dbReference type="GO" id="GO:0005886">
    <property type="term" value="C:plasma membrane"/>
    <property type="evidence" value="ECO:0007669"/>
    <property type="project" value="UniProtKB-SubCell"/>
</dbReference>
<protein>
    <recommendedName>
        <fullName evidence="3">histidine kinase</fullName>
        <ecNumber evidence="3">2.7.13.3</ecNumber>
    </recommendedName>
</protein>
<evidence type="ECO:0000256" key="12">
    <source>
        <dbReference type="ARBA" id="ARBA00023012"/>
    </source>
</evidence>
<dbReference type="InterPro" id="IPR036890">
    <property type="entry name" value="HATPase_C_sf"/>
</dbReference>
<dbReference type="RefSeq" id="WP_046135244.1">
    <property type="nucleotide sequence ID" value="NZ_FQVC01000010.1"/>
</dbReference>
<evidence type="ECO:0000256" key="9">
    <source>
        <dbReference type="ARBA" id="ARBA00022777"/>
    </source>
</evidence>
<evidence type="ECO:0000256" key="7">
    <source>
        <dbReference type="ARBA" id="ARBA00022692"/>
    </source>
</evidence>
<keyword evidence="13" id="KW-0472">Membrane</keyword>
<evidence type="ECO:0000256" key="6">
    <source>
        <dbReference type="ARBA" id="ARBA00022679"/>
    </source>
</evidence>
<comment type="subcellular location">
    <subcellularLocation>
        <location evidence="2">Cell membrane</location>
        <topology evidence="2">Multi-pass membrane protein</topology>
    </subcellularLocation>
</comment>
<dbReference type="CDD" id="cd12914">
    <property type="entry name" value="PDC1_DGC_like"/>
    <property type="match status" value="1"/>
</dbReference>
<name>A0A0F5LRR9_9HYPH</name>
<dbReference type="STRING" id="1121477.SAMN02745223_03167"/>
<dbReference type="GO" id="GO:0000155">
    <property type="term" value="F:phosphorelay sensor kinase activity"/>
    <property type="evidence" value="ECO:0007669"/>
    <property type="project" value="InterPro"/>
</dbReference>
<sequence length="599" mass="64129">MKSHLIKRVHLAAAGILAIAGLLSIAVWWVALENGKARVGAQLQDRLTITLRSVESEVERFRYLAGVVGEDSRIDAMLAGAPAGIERRTNLYLQSVRERSGADEIYLLDLSGTTLAASNWNEAGSFVGINYSFRPYFSDAITRGEGRYYAVGVTTGKPGYFLSARVDGDGGPLGVVVVKVDMSPLEEAWMQTAELTGLADQAGVIFLTGRPDWKYRPLRVLSRDGAAAIIAERRYDNIDVTQLDPLVPPDADPGSPSIATAEGSVVLGIAAVEPDGWQLFTGLPMQPVHEAARLVAGVAAMGFLLASAVSLFFWQRRQIVRLKLEQNAVLERRVAERTAALAREVDEHKRTEVELRHTHESLIHAAKLAALGRMSAAIVHEVSQPLSALDNTLAAAGLHAERDAKAQVTKSLTSARDLLRRMQRTVKHLKTFSSRQDASAPEPVDIASVVEAALEIVDPRARESAVAINNGVPAGLPMVSASQLRLEQVLINLLLNSIDATAGAGNSQITIGAAQVGDSVQLRIADTGGGIPDDIMRRMFEPFFTTKTTGEGLGLGLSISRTILEEFGGGVSFAPGAGGGTVTLVQLPLHVADRMRVRA</sequence>
<dbReference type="CDD" id="cd00082">
    <property type="entry name" value="HisKA"/>
    <property type="match status" value="1"/>
</dbReference>
<dbReference type="FunFam" id="3.30.450.20:FF:000127">
    <property type="entry name" value="C4-dicarboxylate transport sensor protein"/>
    <property type="match status" value="1"/>
</dbReference>
<keyword evidence="5" id="KW-0597">Phosphoprotein</keyword>
<evidence type="ECO:0000259" key="14">
    <source>
        <dbReference type="PROSITE" id="PS50109"/>
    </source>
</evidence>
<evidence type="ECO:0000256" key="5">
    <source>
        <dbReference type="ARBA" id="ARBA00022553"/>
    </source>
</evidence>
<evidence type="ECO:0000313" key="16">
    <source>
        <dbReference type="EMBL" id="SHF62954.1"/>
    </source>
</evidence>
<dbReference type="InterPro" id="IPR003594">
    <property type="entry name" value="HATPase_dom"/>
</dbReference>
<dbReference type="Gene3D" id="3.30.450.20">
    <property type="entry name" value="PAS domain"/>
    <property type="match status" value="2"/>
</dbReference>